<dbReference type="InterPro" id="IPR008081">
    <property type="entry name" value="Cytoplasmic_FMR1-int"/>
</dbReference>
<dbReference type="PANTHER" id="PTHR12195">
    <property type="entry name" value="CYTOPLASMIC FMR1-INTERACTING PROTEIN-RELATED"/>
    <property type="match status" value="1"/>
</dbReference>
<reference evidence="1 2" key="1">
    <citation type="journal article" date="2024" name="BMC Biol.">
        <title>Comparative genomics of Ascetosporea gives new insight into the evolutionary basis for animal parasitism in Rhizaria.</title>
        <authorList>
            <person name="Hiltunen Thoren M."/>
            <person name="Onut-Brannstrom I."/>
            <person name="Alfjorden A."/>
            <person name="Peckova H."/>
            <person name="Swords F."/>
            <person name="Hooper C."/>
            <person name="Holzer A.S."/>
            <person name="Bass D."/>
            <person name="Burki F."/>
        </authorList>
    </citation>
    <scope>NUCLEOTIDE SEQUENCE [LARGE SCALE GENOMIC DNA]</scope>
    <source>
        <strain evidence="1">20-A016</strain>
    </source>
</reference>
<protein>
    <submittedName>
        <fullName evidence="1">Cytoplasmic FMR1-interacting protein 1</fullName>
    </submittedName>
</protein>
<sequence>MGGSTLSGMLFRYTRCIYESKFAEQSRGQFYCEPATGLSSRNDMTLVCNTIKFIVCNSQREEKDCVNDYDNFGEGLIWAIAMLIYSVNQQNRFKTTDFCSYLLSLNEKDDESKMSQNKKSNRTTILPLSKRAESFINLSKRFKHAYETAMLVLEKHYKPPNRFIEIENEDGKIEWAEDDYGQIFETSKDQCRNKK</sequence>
<dbReference type="EMBL" id="JBDODL010003910">
    <property type="protein sequence ID" value="MES1922860.1"/>
    <property type="molecule type" value="Genomic_DNA"/>
</dbReference>
<proteinExistence type="predicted"/>
<dbReference type="Proteomes" id="UP001439008">
    <property type="component" value="Unassembled WGS sequence"/>
</dbReference>
<evidence type="ECO:0000313" key="1">
    <source>
        <dbReference type="EMBL" id="MES1922860.1"/>
    </source>
</evidence>
<dbReference type="Pfam" id="PF05994">
    <property type="entry name" value="FragX_IP"/>
    <property type="match status" value="1"/>
</dbReference>
<comment type="caution">
    <text evidence="1">The sequence shown here is derived from an EMBL/GenBank/DDBJ whole genome shotgun (WGS) entry which is preliminary data.</text>
</comment>
<keyword evidence="2" id="KW-1185">Reference proteome</keyword>
<gene>
    <name evidence="1" type="primary">CYFIP1</name>
    <name evidence="1" type="ORF">MHBO_004389</name>
</gene>
<evidence type="ECO:0000313" key="2">
    <source>
        <dbReference type="Proteomes" id="UP001439008"/>
    </source>
</evidence>
<name>A0ABV2AT77_9EUKA</name>
<accession>A0ABV2AT77</accession>
<organism evidence="1 2">
    <name type="scientific">Bonamia ostreae</name>
    <dbReference type="NCBI Taxonomy" id="126728"/>
    <lineage>
        <taxon>Eukaryota</taxon>
        <taxon>Sar</taxon>
        <taxon>Rhizaria</taxon>
        <taxon>Endomyxa</taxon>
        <taxon>Ascetosporea</taxon>
        <taxon>Haplosporida</taxon>
        <taxon>Bonamia</taxon>
    </lineage>
</organism>